<comment type="pathway">
    <text evidence="2 12">Amino-acid biosynthesis; L-lysine biosynthesis via DAP pathway; (S)-tetrahydrodipicolinate from L-aspartate: step 1/4.</text>
</comment>
<dbReference type="InterPro" id="IPR045865">
    <property type="entry name" value="ACT-like_dom_sf"/>
</dbReference>
<comment type="function">
    <text evidence="1">Catalyzes the phosphorylation of the beta-carboxyl group of aspartic acid with ATP to yield 4-phospho-L-aspartate, which is involved in the branched biosynthetic pathway leading to the biosynthesis of amino acids threonine, isoleucine and methionine.</text>
</comment>
<evidence type="ECO:0000256" key="7">
    <source>
        <dbReference type="ARBA" id="ARBA00022840"/>
    </source>
</evidence>
<organism evidence="15 16">
    <name type="scientific">Caryophanon tenue</name>
    <dbReference type="NCBI Taxonomy" id="33978"/>
    <lineage>
        <taxon>Bacteria</taxon>
        <taxon>Bacillati</taxon>
        <taxon>Bacillota</taxon>
        <taxon>Bacilli</taxon>
        <taxon>Bacillales</taxon>
        <taxon>Caryophanaceae</taxon>
        <taxon>Caryophanon</taxon>
    </lineage>
</organism>
<keyword evidence="8" id="KW-0220">Diaminopimelate biosynthesis</keyword>
<evidence type="ECO:0000256" key="3">
    <source>
        <dbReference type="ARBA" id="ARBA00010122"/>
    </source>
</evidence>
<dbReference type="PANTHER" id="PTHR21499">
    <property type="entry name" value="ASPARTATE KINASE"/>
    <property type="match status" value="1"/>
</dbReference>
<dbReference type="Pfam" id="PF22468">
    <property type="entry name" value="ACT_9"/>
    <property type="match status" value="1"/>
</dbReference>
<dbReference type="Gene3D" id="3.40.1160.10">
    <property type="entry name" value="Acetylglutamate kinase-like"/>
    <property type="match status" value="1"/>
</dbReference>
<evidence type="ECO:0000256" key="8">
    <source>
        <dbReference type="ARBA" id="ARBA00022915"/>
    </source>
</evidence>
<dbReference type="GO" id="GO:0005829">
    <property type="term" value="C:cytosol"/>
    <property type="evidence" value="ECO:0007669"/>
    <property type="project" value="TreeGrafter"/>
</dbReference>
<dbReference type="Proteomes" id="UP000093199">
    <property type="component" value="Unassembled WGS sequence"/>
</dbReference>
<dbReference type="InterPro" id="IPR036393">
    <property type="entry name" value="AceGlu_kinase-like_sf"/>
</dbReference>
<dbReference type="CDD" id="cd04913">
    <property type="entry name" value="ACT_AKii-LysC-BS-like_1"/>
    <property type="match status" value="1"/>
</dbReference>
<evidence type="ECO:0000256" key="5">
    <source>
        <dbReference type="ARBA" id="ARBA00022741"/>
    </source>
</evidence>
<reference evidence="15 16" key="1">
    <citation type="submission" date="2016-07" db="EMBL/GenBank/DDBJ databases">
        <title>Caryophanon tenue genome sequencing.</title>
        <authorList>
            <person name="Verma A."/>
            <person name="Pal Y."/>
            <person name="Krishnamurthi S."/>
        </authorList>
    </citation>
    <scope>NUCLEOTIDE SEQUENCE [LARGE SCALE GENOMIC DNA]</scope>
    <source>
        <strain evidence="15 16">DSM 14152</strain>
    </source>
</reference>
<dbReference type="CDD" id="cd04923">
    <property type="entry name" value="ACT_AK-LysC-DapG-like_2"/>
    <property type="match status" value="1"/>
</dbReference>
<comment type="caution">
    <text evidence="15">The sequence shown here is derived from an EMBL/GenBank/DDBJ whole genome shotgun (WGS) entry which is preliminary data.</text>
</comment>
<keyword evidence="7 10" id="KW-0067">ATP-binding</keyword>
<dbReference type="InterPro" id="IPR001341">
    <property type="entry name" value="Asp_kinase"/>
</dbReference>
<dbReference type="PIRSF" id="PIRSF000726">
    <property type="entry name" value="Asp_kin"/>
    <property type="match status" value="1"/>
</dbReference>
<dbReference type="UniPathway" id="UPA00050">
    <property type="reaction ID" value="UER00461"/>
</dbReference>
<dbReference type="NCBIfam" id="TIGR00657">
    <property type="entry name" value="asp_kinases"/>
    <property type="match status" value="1"/>
</dbReference>
<dbReference type="GO" id="GO:0004072">
    <property type="term" value="F:aspartate kinase activity"/>
    <property type="evidence" value="ECO:0007669"/>
    <property type="project" value="UniProtKB-EC"/>
</dbReference>
<keyword evidence="16" id="KW-1185">Reference proteome</keyword>
<comment type="catalytic activity">
    <reaction evidence="9 11">
        <text>L-aspartate + ATP = 4-phospho-L-aspartate + ADP</text>
        <dbReference type="Rhea" id="RHEA:23776"/>
        <dbReference type="ChEBI" id="CHEBI:29991"/>
        <dbReference type="ChEBI" id="CHEBI:30616"/>
        <dbReference type="ChEBI" id="CHEBI:57535"/>
        <dbReference type="ChEBI" id="CHEBI:456216"/>
        <dbReference type="EC" id="2.7.2.4"/>
    </reaction>
</comment>
<sequence>MTIIVMKFGGSTLTTPEELTQVVAHVKRMQEAGHQLVIVPSSIKSMRDHIVKAATTITNIPAKRELDVIYASATSVSSALMSIALQDAGIDAIQLTGWQAGIETDSTHRVARISNVNPKKVTQYLEEGKVVVVAGYQGIDEYGDITTLGDGGTETVAVALAVALQAARVELYSQVDGVYTADPLVVPKAAKIDELSYEAMLELAQLGARIIHPCAVELAKQFKMPLIVRSLAQDATGTLLKEEKNVEQALLVQGIAYESDVIRLTVGYEESSETSLATIFKVLAEHGINVDLIVQSLLNGINPTVSFSIAKEQFAECLEVLEQSKASLGFTFADFEVGLAKISVAGSGMMLNPGVAARIFDRLRKEDITVKMVSTSEIKVSVIIPQDDMVRAANALHDEFNLVGSVRV</sequence>
<evidence type="ECO:0000256" key="1">
    <source>
        <dbReference type="ARBA" id="ARBA00003121"/>
    </source>
</evidence>
<comment type="pathway">
    <text evidence="12">Amino-acid biosynthesis; L-threonine biosynthesis; L-threonine from L-aspartate: step 1/5.</text>
</comment>
<accession>A0A1C0YMI7</accession>
<dbReference type="RefSeq" id="WP_066542192.1">
    <property type="nucleotide sequence ID" value="NZ_MASJ01000001.1"/>
</dbReference>
<evidence type="ECO:0000256" key="6">
    <source>
        <dbReference type="ARBA" id="ARBA00022777"/>
    </source>
</evidence>
<feature type="domain" description="Aspartate/glutamate/uridylate kinase" evidence="13">
    <location>
        <begin position="3"/>
        <end position="230"/>
    </location>
</feature>
<dbReference type="EC" id="2.7.2.4" evidence="11"/>
<keyword evidence="5 10" id="KW-0547">Nucleotide-binding</keyword>
<dbReference type="GO" id="GO:0009088">
    <property type="term" value="P:threonine biosynthetic process"/>
    <property type="evidence" value="ECO:0007669"/>
    <property type="project" value="UniProtKB-UniPathway"/>
</dbReference>
<protein>
    <recommendedName>
        <fullName evidence="11">Aspartokinase</fullName>
        <ecNumber evidence="11">2.7.2.4</ecNumber>
    </recommendedName>
</protein>
<dbReference type="UniPathway" id="UPA00034">
    <property type="reaction ID" value="UER00015"/>
</dbReference>
<dbReference type="Pfam" id="PF00696">
    <property type="entry name" value="AA_kinase"/>
    <property type="match status" value="1"/>
</dbReference>
<evidence type="ECO:0000259" key="14">
    <source>
        <dbReference type="Pfam" id="PF22468"/>
    </source>
</evidence>
<evidence type="ECO:0000256" key="12">
    <source>
        <dbReference type="RuleBase" id="RU004249"/>
    </source>
</evidence>
<keyword evidence="6 11" id="KW-0418">Kinase</keyword>
<dbReference type="SUPFAM" id="SSF53633">
    <property type="entry name" value="Carbamate kinase-like"/>
    <property type="match status" value="1"/>
</dbReference>
<dbReference type="GO" id="GO:0009090">
    <property type="term" value="P:homoserine biosynthetic process"/>
    <property type="evidence" value="ECO:0007669"/>
    <property type="project" value="TreeGrafter"/>
</dbReference>
<evidence type="ECO:0000256" key="11">
    <source>
        <dbReference type="RuleBase" id="RU003448"/>
    </source>
</evidence>
<dbReference type="SUPFAM" id="SSF55021">
    <property type="entry name" value="ACT-like"/>
    <property type="match status" value="2"/>
</dbReference>
<dbReference type="EMBL" id="MASJ01000001">
    <property type="protein sequence ID" value="OCS88397.1"/>
    <property type="molecule type" value="Genomic_DNA"/>
</dbReference>
<dbReference type="PANTHER" id="PTHR21499:SF68">
    <property type="entry name" value="ASPARTOKINASE 2"/>
    <property type="match status" value="1"/>
</dbReference>
<proteinExistence type="inferred from homology"/>
<evidence type="ECO:0000313" key="15">
    <source>
        <dbReference type="EMBL" id="OCS88397.1"/>
    </source>
</evidence>
<dbReference type="InterPro" id="IPR001048">
    <property type="entry name" value="Asp/Glu/Uridylate_kinase"/>
</dbReference>
<comment type="similarity">
    <text evidence="3 11">Belongs to the aspartokinase family.</text>
</comment>
<dbReference type="GO" id="GO:0019877">
    <property type="term" value="P:diaminopimelate biosynthetic process"/>
    <property type="evidence" value="ECO:0007669"/>
    <property type="project" value="UniProtKB-KW"/>
</dbReference>
<evidence type="ECO:0000313" key="16">
    <source>
        <dbReference type="Proteomes" id="UP000093199"/>
    </source>
</evidence>
<dbReference type="NCBIfam" id="NF005155">
    <property type="entry name" value="PRK06635.1-4"/>
    <property type="match status" value="1"/>
</dbReference>
<dbReference type="STRING" id="33978.A6M13_00700"/>
<evidence type="ECO:0000256" key="10">
    <source>
        <dbReference type="PIRSR" id="PIRSR000726-1"/>
    </source>
</evidence>
<evidence type="ECO:0000256" key="9">
    <source>
        <dbReference type="ARBA" id="ARBA00047872"/>
    </source>
</evidence>
<gene>
    <name evidence="15" type="ORF">A6M13_00700</name>
</gene>
<dbReference type="NCBIfam" id="NF005154">
    <property type="entry name" value="PRK06635.1-2"/>
    <property type="match status" value="1"/>
</dbReference>
<dbReference type="Gene3D" id="3.30.2130.10">
    <property type="entry name" value="VC0802-like"/>
    <property type="match status" value="1"/>
</dbReference>
<dbReference type="OrthoDB" id="9799110at2"/>
<evidence type="ECO:0000256" key="4">
    <source>
        <dbReference type="ARBA" id="ARBA00022679"/>
    </source>
</evidence>
<keyword evidence="4 11" id="KW-0808">Transferase</keyword>
<dbReference type="AlphaFoldDB" id="A0A1C0YMI7"/>
<feature type="binding site" evidence="10">
    <location>
        <position position="179"/>
    </location>
    <ligand>
        <name>ATP</name>
        <dbReference type="ChEBI" id="CHEBI:30616"/>
    </ligand>
</feature>
<comment type="pathway">
    <text evidence="12">Amino-acid biosynthesis; L-methionine biosynthesis via de novo pathway; L-homoserine from L-aspartate: step 1/3.</text>
</comment>
<dbReference type="InterPro" id="IPR005260">
    <property type="entry name" value="Asp_kin_monofn"/>
</dbReference>
<dbReference type="FunFam" id="3.30.2130.10:FF:000001">
    <property type="entry name" value="Bifunctional aspartokinase/homoserine dehydrogenase"/>
    <property type="match status" value="1"/>
</dbReference>
<evidence type="ECO:0000256" key="2">
    <source>
        <dbReference type="ARBA" id="ARBA00004766"/>
    </source>
</evidence>
<evidence type="ECO:0000259" key="13">
    <source>
        <dbReference type="Pfam" id="PF00696"/>
    </source>
</evidence>
<feature type="binding site" evidence="10">
    <location>
        <begin position="7"/>
        <end position="10"/>
    </location>
    <ligand>
        <name>ATP</name>
        <dbReference type="ChEBI" id="CHEBI:30616"/>
    </ligand>
</feature>
<dbReference type="GO" id="GO:0009089">
    <property type="term" value="P:lysine biosynthetic process via diaminopimelate"/>
    <property type="evidence" value="ECO:0007669"/>
    <property type="project" value="UniProtKB-UniPathway"/>
</dbReference>
<feature type="domain" description="Aspartokinase ACT" evidence="14">
    <location>
        <begin position="342"/>
        <end position="400"/>
    </location>
</feature>
<dbReference type="UniPathway" id="UPA00051">
    <property type="reaction ID" value="UER00462"/>
</dbReference>
<name>A0A1C0YMI7_9BACL</name>
<dbReference type="GO" id="GO:0005524">
    <property type="term" value="F:ATP binding"/>
    <property type="evidence" value="ECO:0007669"/>
    <property type="project" value="UniProtKB-KW"/>
</dbReference>
<dbReference type="InterPro" id="IPR054352">
    <property type="entry name" value="ACT_Aspartokinase"/>
</dbReference>
<keyword evidence="12" id="KW-0028">Amino-acid biosynthesis</keyword>